<sequence length="118" mass="13767">MISEEKTIFKEFPVGVIYHHVTLTGNEYYSWEKVTPRIDSILEEFLIKVNLGKGLYHNTMIRSLTNQTHLIFTFLTSTELIKKREFLEAAVARPLNPNWPEEVGLIDITDYLKENNPL</sequence>
<accession>A0A8E4XXV8</accession>
<protein>
    <submittedName>
        <fullName evidence="1">Uncharacterized protein</fullName>
    </submittedName>
</protein>
<keyword evidence="2" id="KW-1185">Reference proteome</keyword>
<evidence type="ECO:0000313" key="1">
    <source>
        <dbReference type="EMBL" id="QQO97338.1"/>
    </source>
</evidence>
<reference evidence="1" key="1">
    <citation type="submission" date="2020-07" db="EMBL/GenBank/DDBJ databases">
        <title>Highly diverse flavobacterial phages as mortality factor during North Sea spring blooms.</title>
        <authorList>
            <person name="Bartlau N."/>
            <person name="Wichels A."/>
            <person name="Krohne G."/>
            <person name="Adriaenssens E.M."/>
            <person name="Heins A."/>
            <person name="Fuchs B.M."/>
            <person name="Amann R."/>
            <person name="Moraru C."/>
        </authorList>
    </citation>
    <scope>NUCLEOTIDE SEQUENCE</scope>
</reference>
<name>A0A8E4XXV8_9CAUD</name>
<dbReference type="EMBL" id="MT732450">
    <property type="protein sequence ID" value="QQO97338.1"/>
    <property type="molecule type" value="Genomic_DNA"/>
</dbReference>
<gene>
    <name evidence="1" type="ORF">Colly1_54</name>
</gene>
<proteinExistence type="predicted"/>
<organism evidence="1 2">
    <name type="scientific">Maribacter phage Colly_1</name>
    <dbReference type="NCBI Taxonomy" id="2745691"/>
    <lineage>
        <taxon>Viruses</taxon>
        <taxon>Duplodnaviria</taxon>
        <taxon>Heunggongvirae</taxon>
        <taxon>Uroviricota</taxon>
        <taxon>Caudoviricetes</taxon>
        <taxon>Molycolviridae</taxon>
        <taxon>Mollyvirus</taxon>
        <taxon>Mollyvirus colly</taxon>
    </lineage>
</organism>
<evidence type="ECO:0000313" key="2">
    <source>
        <dbReference type="Proteomes" id="UP000693899"/>
    </source>
</evidence>
<dbReference type="Proteomes" id="UP000693899">
    <property type="component" value="Segment"/>
</dbReference>